<reference evidence="4 5" key="1">
    <citation type="submission" date="2018-04" db="EMBL/GenBank/DDBJ databases">
        <title>Genomic Encyclopedia of Archaeal and Bacterial Type Strains, Phase II (KMG-II): from individual species to whole genera.</title>
        <authorList>
            <person name="Goeker M."/>
        </authorList>
    </citation>
    <scope>NUCLEOTIDE SEQUENCE [LARGE SCALE GENOMIC DNA]</scope>
    <source>
        <strain evidence="4 5">DSM 100162</strain>
    </source>
</reference>
<dbReference type="PROSITE" id="PS51677">
    <property type="entry name" value="NODB"/>
    <property type="match status" value="1"/>
</dbReference>
<dbReference type="EMBL" id="QBKI01000015">
    <property type="protein sequence ID" value="PTX11387.1"/>
    <property type="molecule type" value="Genomic_DNA"/>
</dbReference>
<dbReference type="InterPro" id="IPR011330">
    <property type="entry name" value="Glyco_hydro/deAcase_b/a-brl"/>
</dbReference>
<dbReference type="Pfam" id="PF01522">
    <property type="entry name" value="Polysacc_deac_1"/>
    <property type="match status" value="1"/>
</dbReference>
<keyword evidence="1" id="KW-0479">Metal-binding</keyword>
<dbReference type="InterPro" id="IPR050248">
    <property type="entry name" value="Polysacc_deacetylase_ArnD"/>
</dbReference>
<dbReference type="PANTHER" id="PTHR10587:SF133">
    <property type="entry name" value="CHITIN DEACETYLASE 1-RELATED"/>
    <property type="match status" value="1"/>
</dbReference>
<dbReference type="CDD" id="cd10917">
    <property type="entry name" value="CE4_NodB_like_6s_7s"/>
    <property type="match status" value="1"/>
</dbReference>
<evidence type="ECO:0000256" key="2">
    <source>
        <dbReference type="ARBA" id="ARBA00022801"/>
    </source>
</evidence>
<dbReference type="AlphaFoldDB" id="A0A2T5Y528"/>
<gene>
    <name evidence="4" type="ORF">C8N40_11563</name>
</gene>
<evidence type="ECO:0000259" key="3">
    <source>
        <dbReference type="PROSITE" id="PS51677"/>
    </source>
</evidence>
<proteinExistence type="predicted"/>
<evidence type="ECO:0000256" key="1">
    <source>
        <dbReference type="ARBA" id="ARBA00022723"/>
    </source>
</evidence>
<dbReference type="GO" id="GO:0005975">
    <property type="term" value="P:carbohydrate metabolic process"/>
    <property type="evidence" value="ECO:0007669"/>
    <property type="project" value="InterPro"/>
</dbReference>
<dbReference type="SUPFAM" id="SSF88713">
    <property type="entry name" value="Glycoside hydrolase/deacetylase"/>
    <property type="match status" value="1"/>
</dbReference>
<protein>
    <submittedName>
        <fullName evidence="4">Peptidoglycan/xylan/chitin deacetylase (PgdA/CDA1 family)</fullName>
    </submittedName>
</protein>
<comment type="caution">
    <text evidence="4">The sequence shown here is derived from an EMBL/GenBank/DDBJ whole genome shotgun (WGS) entry which is preliminary data.</text>
</comment>
<dbReference type="OrthoDB" id="9812065at2"/>
<dbReference type="Gene3D" id="3.20.20.370">
    <property type="entry name" value="Glycoside hydrolase/deacetylase"/>
    <property type="match status" value="1"/>
</dbReference>
<organism evidence="4 5">
    <name type="scientific">Pontibacter mucosus</name>
    <dbReference type="NCBI Taxonomy" id="1649266"/>
    <lineage>
        <taxon>Bacteria</taxon>
        <taxon>Pseudomonadati</taxon>
        <taxon>Bacteroidota</taxon>
        <taxon>Cytophagia</taxon>
        <taxon>Cytophagales</taxon>
        <taxon>Hymenobacteraceae</taxon>
        <taxon>Pontibacter</taxon>
    </lineage>
</organism>
<dbReference type="PANTHER" id="PTHR10587">
    <property type="entry name" value="GLYCOSYL TRANSFERASE-RELATED"/>
    <property type="match status" value="1"/>
</dbReference>
<feature type="domain" description="NodB homology" evidence="3">
    <location>
        <begin position="38"/>
        <end position="218"/>
    </location>
</feature>
<evidence type="ECO:0000313" key="4">
    <source>
        <dbReference type="EMBL" id="PTX11387.1"/>
    </source>
</evidence>
<dbReference type="GO" id="GO:0046872">
    <property type="term" value="F:metal ion binding"/>
    <property type="evidence" value="ECO:0007669"/>
    <property type="project" value="UniProtKB-KW"/>
</dbReference>
<keyword evidence="5" id="KW-1185">Reference proteome</keyword>
<dbReference type="GO" id="GO:0016020">
    <property type="term" value="C:membrane"/>
    <property type="evidence" value="ECO:0007669"/>
    <property type="project" value="TreeGrafter"/>
</dbReference>
<accession>A0A2T5Y528</accession>
<evidence type="ECO:0000313" key="5">
    <source>
        <dbReference type="Proteomes" id="UP000244225"/>
    </source>
</evidence>
<sequence length="220" mass="25787">MHRYTKQSTIKLLRLYKTPTLLKKLMPGYTWHREEAEKVLYLTFDDGPIPEVTPWVLEVLATYKARATFFCVGDNVAKHTEVARQVLQQGHRLANHTFNHLKGWQTPLQTYVENTERCQQELVKLQPEGLKLFRPPYGRITGRQAQALRQKYELVMWDVLTNDYDRSLAPEVCLRQSIKSTQCGSIIVFHDSLKAQRNLEYALPRYLEHFTSLGYTFRTL</sequence>
<name>A0A2T5Y528_9BACT</name>
<dbReference type="GO" id="GO:0016810">
    <property type="term" value="F:hydrolase activity, acting on carbon-nitrogen (but not peptide) bonds"/>
    <property type="evidence" value="ECO:0007669"/>
    <property type="project" value="InterPro"/>
</dbReference>
<keyword evidence="2" id="KW-0378">Hydrolase</keyword>
<dbReference type="InterPro" id="IPR002509">
    <property type="entry name" value="NODB_dom"/>
</dbReference>
<dbReference type="Proteomes" id="UP000244225">
    <property type="component" value="Unassembled WGS sequence"/>
</dbReference>